<dbReference type="SUPFAM" id="SSF63501">
    <property type="entry name" value="Frizzled cysteine-rich domain"/>
    <property type="match status" value="1"/>
</dbReference>
<comment type="caution">
    <text evidence="17">Lacks conserved residue(s) required for the propagation of feature annotation.</text>
</comment>
<evidence type="ECO:0000256" key="13">
    <source>
        <dbReference type="ARBA" id="ARBA00023180"/>
    </source>
</evidence>
<keyword evidence="12" id="KW-0675">Receptor</keyword>
<gene>
    <name evidence="18" type="ORF">PACLA_8A068577</name>
</gene>
<evidence type="ECO:0000313" key="19">
    <source>
        <dbReference type="Proteomes" id="UP001152795"/>
    </source>
</evidence>
<dbReference type="GO" id="GO:0030425">
    <property type="term" value="C:dendrite"/>
    <property type="evidence" value="ECO:0007669"/>
    <property type="project" value="TreeGrafter"/>
</dbReference>
<evidence type="ECO:0000256" key="7">
    <source>
        <dbReference type="ARBA" id="ARBA00022729"/>
    </source>
</evidence>
<proteinExistence type="inferred from homology"/>
<dbReference type="GO" id="GO:0007389">
    <property type="term" value="P:pattern specification process"/>
    <property type="evidence" value="ECO:0007669"/>
    <property type="project" value="TreeGrafter"/>
</dbReference>
<evidence type="ECO:0000256" key="8">
    <source>
        <dbReference type="ARBA" id="ARBA00022989"/>
    </source>
</evidence>
<reference evidence="18" key="1">
    <citation type="submission" date="2020-04" db="EMBL/GenBank/DDBJ databases">
        <authorList>
            <person name="Alioto T."/>
            <person name="Alioto T."/>
            <person name="Gomez Garrido J."/>
        </authorList>
    </citation>
    <scope>NUCLEOTIDE SEQUENCE</scope>
    <source>
        <strain evidence="18">A484AB</strain>
    </source>
</reference>
<keyword evidence="8" id="KW-1133">Transmembrane helix</keyword>
<evidence type="ECO:0000313" key="18">
    <source>
        <dbReference type="EMBL" id="CAB3996833.1"/>
    </source>
</evidence>
<dbReference type="GO" id="GO:0009888">
    <property type="term" value="P:tissue development"/>
    <property type="evidence" value="ECO:0007669"/>
    <property type="project" value="UniProtKB-ARBA"/>
</dbReference>
<dbReference type="GO" id="GO:0005929">
    <property type="term" value="C:cilium"/>
    <property type="evidence" value="ECO:0007669"/>
    <property type="project" value="UniProtKB-SubCell"/>
</dbReference>
<dbReference type="PANTHER" id="PTHR11309:SF35">
    <property type="entry name" value="PROTEIN SMOOTHENED"/>
    <property type="match status" value="1"/>
</dbReference>
<evidence type="ECO:0000256" key="10">
    <source>
        <dbReference type="ARBA" id="ARBA00023136"/>
    </source>
</evidence>
<dbReference type="OrthoDB" id="10064659at2759"/>
<dbReference type="PANTHER" id="PTHR11309">
    <property type="entry name" value="FRIZZLED"/>
    <property type="match status" value="1"/>
</dbReference>
<dbReference type="Gene3D" id="1.20.1070.10">
    <property type="entry name" value="Rhodopsin 7-helix transmembrane proteins"/>
    <property type="match status" value="1"/>
</dbReference>
<dbReference type="PROSITE" id="PS50038">
    <property type="entry name" value="FZ"/>
    <property type="match status" value="1"/>
</dbReference>
<comment type="similarity">
    <text evidence="3">Belongs to the G-protein coupled receptor Fz/Smo family.</text>
</comment>
<keyword evidence="6" id="KW-0812">Transmembrane</keyword>
<protein>
    <recommendedName>
        <fullName evidence="16">Protein smoothened</fullName>
    </recommendedName>
</protein>
<dbReference type="GO" id="GO:0071679">
    <property type="term" value="P:commissural neuron axon guidance"/>
    <property type="evidence" value="ECO:0007669"/>
    <property type="project" value="TreeGrafter"/>
</dbReference>
<dbReference type="InterPro" id="IPR017981">
    <property type="entry name" value="GPCR_2-like_7TM"/>
</dbReference>
<dbReference type="Pfam" id="PF01392">
    <property type="entry name" value="Fz"/>
    <property type="match status" value="1"/>
</dbReference>
<dbReference type="InterPro" id="IPR020067">
    <property type="entry name" value="Frizzled_dom"/>
</dbReference>
<keyword evidence="9" id="KW-0297">G-protein coupled receptor</keyword>
<dbReference type="InterPro" id="IPR036790">
    <property type="entry name" value="Frizzled_dom_sf"/>
</dbReference>
<evidence type="ECO:0000256" key="4">
    <source>
        <dbReference type="ARBA" id="ARBA00022473"/>
    </source>
</evidence>
<dbReference type="Proteomes" id="UP001152795">
    <property type="component" value="Unassembled WGS sequence"/>
</dbReference>
<dbReference type="InterPro" id="IPR015526">
    <property type="entry name" value="Frizzled/SFRP"/>
</dbReference>
<dbReference type="AlphaFoldDB" id="A0A6S7GXP3"/>
<keyword evidence="13" id="KW-0325">Glycoprotein</keyword>
<accession>A0A6S7GXP3</accession>
<evidence type="ECO:0000256" key="16">
    <source>
        <dbReference type="ARBA" id="ARBA00035037"/>
    </source>
</evidence>
<evidence type="ECO:0000256" key="3">
    <source>
        <dbReference type="ARBA" id="ARBA00008077"/>
    </source>
</evidence>
<evidence type="ECO:0000256" key="14">
    <source>
        <dbReference type="ARBA" id="ARBA00023224"/>
    </source>
</evidence>
<dbReference type="PROSITE" id="PS50261">
    <property type="entry name" value="G_PROTEIN_RECEP_F2_4"/>
    <property type="match status" value="1"/>
</dbReference>
<dbReference type="SMART" id="SM01330">
    <property type="entry name" value="Frizzled"/>
    <property type="match status" value="1"/>
</dbReference>
<dbReference type="InterPro" id="IPR000539">
    <property type="entry name" value="Frizzled/Smoothened_7TM"/>
</dbReference>
<keyword evidence="10" id="KW-0472">Membrane</keyword>
<dbReference type="SMART" id="SM00063">
    <property type="entry name" value="FRI"/>
    <property type="match status" value="1"/>
</dbReference>
<dbReference type="EMBL" id="CACRXK020002957">
    <property type="protein sequence ID" value="CAB3996833.1"/>
    <property type="molecule type" value="Genomic_DNA"/>
</dbReference>
<dbReference type="Pfam" id="PF01534">
    <property type="entry name" value="Frizzled"/>
    <property type="match status" value="1"/>
</dbReference>
<name>A0A6S7GXP3_PARCT</name>
<sequence length="600" mass="68800">MDITFTRLWTFVLLCAHVKSLNNTFKCEKLKQDTGCFDITLPFNYTTTEIATDSKDQKEIIKNLERWKALSFLPRCWEILKPLLCRVYMPKCEEGNVRLPCRSVCLLTREPCRVVEQFDSYGGWPEFLKCEAFPLENCDNLTISKNNQTTCPAPLVYTEDEESWYEGIHGCGIQCENPIFTAEEHDRIHQFIGAFGTFSILCTAFTVLTFLVGWKSQNKYPSVILFYMNACFCLTYLGFLVQFFGESRTSILCRNDNTMRLGEPVGTDSVSCIFTFFLVYYFSTAGVVWFVVLSYAWYICFQSLGTTRDDLSSKAVYFHLMSWIPPLVLTCVVISLAQVDGNSLSGICFVGYRNMEMRIYFLLAPLGINLAISGTFLTRGLLILWKLRKTNPHFLSQRSASRIKETIVRIGIFAFLAFIFVGTTFACHLYDYHNQKIWERGYRQYMKCIADATIKKGPDQCKAANRPDLGIIELHLFSLFGAGITMSAWTWTSSTLSSWKTAWDRLTGKRRYPELSHYNLIRRMRAMRKMQSTVRPAVEPIQEKSTENKITTPAPLNEESLQLQSIISDISVISDPKLLIPAKTNLKRVRLETGEPNHES</sequence>
<comment type="subcellular location">
    <subcellularLocation>
        <location evidence="2">Cell membrane</location>
        <topology evidence="2">Multi-pass membrane protein</topology>
    </subcellularLocation>
    <subcellularLocation>
        <location evidence="1">Cell projection</location>
        <location evidence="1">Cilium</location>
    </subcellularLocation>
</comment>
<evidence type="ECO:0000256" key="11">
    <source>
        <dbReference type="ARBA" id="ARBA00023157"/>
    </source>
</evidence>
<keyword evidence="5" id="KW-1003">Cell membrane</keyword>
<keyword evidence="4" id="KW-0217">Developmental protein</keyword>
<keyword evidence="15" id="KW-0966">Cell projection</keyword>
<dbReference type="GO" id="GO:0007224">
    <property type="term" value="P:smoothened signaling pathway"/>
    <property type="evidence" value="ECO:0007669"/>
    <property type="project" value="TreeGrafter"/>
</dbReference>
<keyword evidence="11" id="KW-1015">Disulfide bond</keyword>
<keyword evidence="14" id="KW-0807">Transducer</keyword>
<evidence type="ECO:0000256" key="12">
    <source>
        <dbReference type="ARBA" id="ARBA00023170"/>
    </source>
</evidence>
<organism evidence="18 19">
    <name type="scientific">Paramuricea clavata</name>
    <name type="common">Red gorgonian</name>
    <name type="synonym">Violescent sea-whip</name>
    <dbReference type="NCBI Taxonomy" id="317549"/>
    <lineage>
        <taxon>Eukaryota</taxon>
        <taxon>Metazoa</taxon>
        <taxon>Cnidaria</taxon>
        <taxon>Anthozoa</taxon>
        <taxon>Octocorallia</taxon>
        <taxon>Malacalcyonacea</taxon>
        <taxon>Plexauridae</taxon>
        <taxon>Paramuricea</taxon>
    </lineage>
</organism>
<dbReference type="FunFam" id="1.20.1070.10:FF:000068">
    <property type="entry name" value="Smoothened, frizzled class receptor"/>
    <property type="match status" value="1"/>
</dbReference>
<evidence type="ECO:0000256" key="2">
    <source>
        <dbReference type="ARBA" id="ARBA00004651"/>
    </source>
</evidence>
<evidence type="ECO:0000256" key="5">
    <source>
        <dbReference type="ARBA" id="ARBA00022475"/>
    </source>
</evidence>
<dbReference type="GO" id="GO:0005886">
    <property type="term" value="C:plasma membrane"/>
    <property type="evidence" value="ECO:0007669"/>
    <property type="project" value="UniProtKB-SubCell"/>
</dbReference>
<dbReference type="GO" id="GO:0005113">
    <property type="term" value="F:patched binding"/>
    <property type="evidence" value="ECO:0007669"/>
    <property type="project" value="TreeGrafter"/>
</dbReference>
<evidence type="ECO:0000256" key="9">
    <source>
        <dbReference type="ARBA" id="ARBA00023040"/>
    </source>
</evidence>
<dbReference type="GO" id="GO:0004930">
    <property type="term" value="F:G protein-coupled receptor activity"/>
    <property type="evidence" value="ECO:0007669"/>
    <property type="project" value="UniProtKB-KW"/>
</dbReference>
<dbReference type="Gene3D" id="1.10.2000.10">
    <property type="entry name" value="Frizzled cysteine-rich domain"/>
    <property type="match status" value="1"/>
</dbReference>
<evidence type="ECO:0000256" key="17">
    <source>
        <dbReference type="PROSITE-ProRule" id="PRU00090"/>
    </source>
</evidence>
<keyword evidence="19" id="KW-1185">Reference proteome</keyword>
<dbReference type="PRINTS" id="PR00489">
    <property type="entry name" value="FRIZZLED"/>
</dbReference>
<keyword evidence="7" id="KW-0732">Signal</keyword>
<evidence type="ECO:0000256" key="15">
    <source>
        <dbReference type="ARBA" id="ARBA00023273"/>
    </source>
</evidence>
<evidence type="ECO:0000256" key="1">
    <source>
        <dbReference type="ARBA" id="ARBA00004138"/>
    </source>
</evidence>
<evidence type="ECO:0000256" key="6">
    <source>
        <dbReference type="ARBA" id="ARBA00022692"/>
    </source>
</evidence>
<comment type="caution">
    <text evidence="18">The sequence shown here is derived from an EMBL/GenBank/DDBJ whole genome shotgun (WGS) entry which is preliminary data.</text>
</comment>